<feature type="disulfide bond" evidence="11">
    <location>
        <begin position="963"/>
        <end position="975"/>
    </location>
</feature>
<protein>
    <recommendedName>
        <fullName evidence="19">Usherin</fullName>
    </recommendedName>
</protein>
<feature type="domain" description="Fibronectin type-III" evidence="15">
    <location>
        <begin position="2103"/>
        <end position="2197"/>
    </location>
</feature>
<feature type="domain" description="Fibronectin type-III" evidence="15">
    <location>
        <begin position="1151"/>
        <end position="1247"/>
    </location>
</feature>
<evidence type="ECO:0000259" key="13">
    <source>
        <dbReference type="PROSITE" id="PS50025"/>
    </source>
</evidence>
<evidence type="ECO:0000313" key="18">
    <source>
        <dbReference type="Proteomes" id="UP001159428"/>
    </source>
</evidence>
<evidence type="ECO:0000256" key="1">
    <source>
        <dbReference type="ARBA" id="ARBA00004316"/>
    </source>
</evidence>
<feature type="chain" id="PRO_5043695490" description="Usherin" evidence="12">
    <location>
        <begin position="20"/>
        <end position="2300"/>
    </location>
</feature>
<evidence type="ECO:0000259" key="14">
    <source>
        <dbReference type="PROSITE" id="PS50027"/>
    </source>
</evidence>
<feature type="domain" description="Laminin EGF-like" evidence="14">
    <location>
        <begin position="853"/>
        <end position="905"/>
    </location>
</feature>
<dbReference type="PROSITE" id="PS50025">
    <property type="entry name" value="LAM_G_DOMAIN"/>
    <property type="match status" value="2"/>
</dbReference>
<dbReference type="GO" id="GO:0042995">
    <property type="term" value="C:cell projection"/>
    <property type="evidence" value="ECO:0007669"/>
    <property type="project" value="UniProtKB-SubCell"/>
</dbReference>
<feature type="domain" description="Laminin G" evidence="13">
    <location>
        <begin position="1504"/>
        <end position="1692"/>
    </location>
</feature>
<comment type="subcellular location">
    <subcellularLocation>
        <location evidence="1">Cell projection</location>
    </subcellularLocation>
    <subcellularLocation>
        <location evidence="2">Secreted</location>
    </subcellularLocation>
</comment>
<feature type="disulfide bond" evidence="11">
    <location>
        <begin position="1031"/>
        <end position="1040"/>
    </location>
</feature>
<accession>A0AAU9WWZ6</accession>
<keyword evidence="6 11" id="KW-1015">Disulfide bond</keyword>
<feature type="disulfide bond" evidence="11">
    <location>
        <begin position="983"/>
        <end position="992"/>
    </location>
</feature>
<evidence type="ECO:0008006" key="19">
    <source>
        <dbReference type="Google" id="ProtNLM"/>
    </source>
</evidence>
<dbReference type="SMART" id="SM00060">
    <property type="entry name" value="FN3"/>
    <property type="match status" value="8"/>
</dbReference>
<keyword evidence="3" id="KW-0964">Secreted</keyword>
<keyword evidence="5" id="KW-0677">Repeat</keyword>
<evidence type="ECO:0000256" key="12">
    <source>
        <dbReference type="SAM" id="SignalP"/>
    </source>
</evidence>
<dbReference type="PANTHER" id="PTHR10574:SF274">
    <property type="entry name" value="USHERIN"/>
    <property type="match status" value="1"/>
</dbReference>
<evidence type="ECO:0000256" key="4">
    <source>
        <dbReference type="ARBA" id="ARBA00022729"/>
    </source>
</evidence>
<gene>
    <name evidence="17" type="ORF">PMEA_00013126</name>
</gene>
<dbReference type="FunFam" id="2.10.25.10:FF:000105">
    <property type="entry name" value="laminin subunit gamma-1"/>
    <property type="match status" value="1"/>
</dbReference>
<dbReference type="FunFam" id="2.10.25.10:FF:000275">
    <property type="entry name" value="usherin"/>
    <property type="match status" value="3"/>
</dbReference>
<dbReference type="FunFam" id="2.10.25.10:FF:000094">
    <property type="entry name" value="Laminin subunit alpha-2"/>
    <property type="match status" value="2"/>
</dbReference>
<feature type="disulfide bond" evidence="10">
    <location>
        <begin position="1849"/>
        <end position="1876"/>
    </location>
</feature>
<evidence type="ECO:0000313" key="17">
    <source>
        <dbReference type="EMBL" id="CAH3128840.1"/>
    </source>
</evidence>
<dbReference type="Gene3D" id="2.10.25.10">
    <property type="entry name" value="Laminin"/>
    <property type="match status" value="9"/>
</dbReference>
<dbReference type="Pfam" id="PF00041">
    <property type="entry name" value="fn3"/>
    <property type="match status" value="4"/>
</dbReference>
<evidence type="ECO:0000256" key="10">
    <source>
        <dbReference type="PROSITE-ProRule" id="PRU00122"/>
    </source>
</evidence>
<keyword evidence="9 11" id="KW-0424">Laminin EGF-like domain</keyword>
<feature type="domain" description="Laminin G" evidence="13">
    <location>
        <begin position="1698"/>
        <end position="1876"/>
    </location>
</feature>
<dbReference type="SUPFAM" id="SSF49899">
    <property type="entry name" value="Concanavalin A-like lectins/glucanases"/>
    <property type="match status" value="3"/>
</dbReference>
<evidence type="ECO:0000256" key="5">
    <source>
        <dbReference type="ARBA" id="ARBA00022737"/>
    </source>
</evidence>
<dbReference type="InterPro" id="IPR050440">
    <property type="entry name" value="Laminin/Netrin_ECM"/>
</dbReference>
<dbReference type="CDD" id="cd00055">
    <property type="entry name" value="EGF_Lam"/>
    <property type="match status" value="10"/>
</dbReference>
<feature type="domain" description="Laminin N-terminal" evidence="16">
    <location>
        <begin position="266"/>
        <end position="502"/>
    </location>
</feature>
<feature type="domain" description="Fibronectin type-III" evidence="15">
    <location>
        <begin position="1249"/>
        <end position="1351"/>
    </location>
</feature>
<feature type="domain" description="Fibronectin type-III" evidence="15">
    <location>
        <begin position="1357"/>
        <end position="1451"/>
    </location>
</feature>
<dbReference type="Proteomes" id="UP001159428">
    <property type="component" value="Unassembled WGS sequence"/>
</dbReference>
<sequence>MKLFNVLMLIFSNLSSTYGQGYFPKLEDLAVLKPITSSSTCGATSSKYCQSLTKQTSLTNCVEKNCEFACCTNCGSAKPVPTDLALTSNKVGVTQDGDPRNGTIVRSFRFQGNSSLQPLRIPFIDFQNPGFSISVWIKQKTGNKGTIMSKDETTPPNFANVFQLVIKDYNLMFYYRLSTGNASVATYNLLQSQSEKLQQDEWHLITVAVIDKALSYYIDGELMNANFVTLSDYINNSAGGIRIGQKYGGDAEGQYEGLMQDIFMYDRALTNREAIEAFTGVLPTVYVASNCRCPPTHPKINVAEPAKCLKNLDGDTDTVSRLNDTAHPPEFATDGDSLSYWLSEITENATIHINLAYAGLQVFYIVLTFYGPVPGVIKIERSVDRGHTYESWQYFAEDCVTSFDLQNNGPLTQPDSVNCVQYIKPLQFSQEVLTFQTEYPPPPGSNIPVRPFGSGCGNLYCSDRLLQFLKATHIKFNFYNHTLVQNPLHRYYGLERILVTGRCECFGHASSFSYIEGNSTHIGRCICDCHPSTNTEGETCNRCKPLYNDKPFRRGEHDDSYPCVKCKCNDHANSCVYNQTLDTSPDSRTQGGGGVCIDCQHNTTGRFCNLCKERFYRESGKSLKSPDVCSPCGCEGLGVEPGELDCVKEASNSSVVAGQCVCKDNTKGRQCDECKDGFYDLKASHATGCISCGCLLNGTINRNISCHPESGQCYCKDRVTGRNCDTCKTGYWGFWGLSGHEPLGCKTCDCDPFGTTAGNENACNSVTGQCSCKAGVIGRKCDQCKDGFHSLTPNGCPSCNCSIAGTPSSLLDQCDKTTGECTCKLNVEGKNCDQCKQGFYNLSQSNPQGCTQCVCDTKGTVGGSGQCEQQSGNCTCKPLVIGQTCNQCKPGTFGLNQSDPNGCQPCNCYPKGTIDGDKKNPDELQCSSNNGQCFCLSSVSGLRCDSCAAEYFWNPAGQGCVQCQCNTTGSVGKNCNDTGQCTCKANIGGRRCDRCVNGFYGFTTTRSCIPCNCNVAGSLTNQCDETGQCTCKVNVEGKQCDKCKNGTINLQQNNNYGCSGVPSEQPAPFVTVLSSRAIMLTWFPPDNPNGIILRYEMYRNDTLAYTGLNRKFNDTGLTPDTVYYYYIITYTESGQTRSLDDGYVYRTFQDAPRGISAPVITDILPRNATVSWQPPNMPNGRVTEYRLISINSRSSVEVVNCRGVIFMCELGNLKPYTVYNFSVVACTNGGCARSNVTTILTLPTLPDFQPAPNVTSLPGGTAVRVEWDKPTEPNGRILRYELYMRLDEDTSDGVLKFNSNSAHDPNIIIFREANVTGLVSFTVYEFRVRTFVAQVMGDRVSNWTRHRTGEGTPLGENTMNTGVHFFNSTAVIVSWSPPQIPQGVISRYVIYKCQPPSSSVAVIAVELPGSERQALVAGLRPYTQYKFTVTACNSFACSGQSPQALVRTSAATPEQQGPPSVLSVDSSTVYLRWPQPQIPNGPIPPSYNLSRAYSALHFPPPVVSEGVHYPGLGFYKFPSDFVRAGARNDIQFWFRTQYASGLLLFLASDGSQTDMLAVQLKDGKPWLIFDCQDGPAAFTINQPVRFDDGEWHLLKVSRVSRRGTLKVDGYQASQNSPGAATVISANTGVYIGGLPSSFTILRTDTGNSKIDKINFIGCIRGVTSEQAASGSKQLDWTSALEAVSVEPQRNGCPERDNKRALFLRGGGYVAMDSNVADIFTNNIFSFTLKFRTQLSSGLLLFMHGSTTTFFIQFSENRVETKYVTSSVQDNVTVYSPSGEICDGEWHNMTLTNFNNRLTVFLDGKTEVGTGITNLNIQSSIFIGGVPWGSSTETVAQQAGATVELSFGGCIIVQSLAKEIDYITAVNAMHNADLDGCRPAPALATRGQIGKCLPFNSSVVYSGKTERFNDSSVDIFTDYLYRVESYHDGSSGSAKSEWILKRSAQGVPENVRGLTAVRRSKELEVHWTEPGRPNGVIIQYNLTLDGQLVFSGTDNNFTIRNLQVYTEYLLQLTACTRIGCAQGPEVRLRTGELPPEGVYTPVAFVRGTTEVEVNWRYPNITNGVIVRYEILFATWTLYYVRVRPFSGGGGTFSGAAQVTTHEDVPDDIPAPLVIALSPYALFVIMLPPGKPNGVILNYELYQDAVSERVLNESQLTNYTAVQLKPYSLHTFRVRACTAQGCAYGKEAEAHTKEITPIGTVTLTARVRNATAVDANWTRVALPNGKLFYNLMLYGKFVIFDSANLRTEDRIETAISVEEAEKLFTYNGHLPSSDYRLWVNASNSVGFILSNNITVSTPEGGK</sequence>
<evidence type="ECO:0000256" key="11">
    <source>
        <dbReference type="PROSITE-ProRule" id="PRU00460"/>
    </source>
</evidence>
<feature type="disulfide bond" evidence="11">
    <location>
        <begin position="662"/>
        <end position="671"/>
    </location>
</feature>
<dbReference type="Pfam" id="PF02210">
    <property type="entry name" value="Laminin_G_2"/>
    <property type="match status" value="2"/>
</dbReference>
<evidence type="ECO:0000259" key="16">
    <source>
        <dbReference type="PROSITE" id="PS51117"/>
    </source>
</evidence>
<evidence type="ECO:0000256" key="9">
    <source>
        <dbReference type="ARBA" id="ARBA00023292"/>
    </source>
</evidence>
<dbReference type="PROSITE" id="PS51117">
    <property type="entry name" value="LAMININ_NTER"/>
    <property type="match status" value="1"/>
</dbReference>
<dbReference type="InterPro" id="IPR036116">
    <property type="entry name" value="FN3_sf"/>
</dbReference>
<dbReference type="InterPro" id="IPR008211">
    <property type="entry name" value="Laminin_N"/>
</dbReference>
<name>A0AAU9WWZ6_9CNID</name>
<feature type="domain" description="Laminin EGF-like" evidence="14">
    <location>
        <begin position="1011"/>
        <end position="1060"/>
    </location>
</feature>
<evidence type="ECO:0000256" key="6">
    <source>
        <dbReference type="ARBA" id="ARBA00023157"/>
    </source>
</evidence>
<keyword evidence="4 12" id="KW-0732">Signal</keyword>
<dbReference type="SMART" id="SM00282">
    <property type="entry name" value="LamG"/>
    <property type="match status" value="2"/>
</dbReference>
<comment type="caution">
    <text evidence="11">Lacks conserved residue(s) required for the propagation of feature annotation.</text>
</comment>
<proteinExistence type="predicted"/>
<feature type="signal peptide" evidence="12">
    <location>
        <begin position="1"/>
        <end position="19"/>
    </location>
</feature>
<evidence type="ECO:0000256" key="3">
    <source>
        <dbReference type="ARBA" id="ARBA00022525"/>
    </source>
</evidence>
<dbReference type="GO" id="GO:0009887">
    <property type="term" value="P:animal organ morphogenesis"/>
    <property type="evidence" value="ECO:0007669"/>
    <property type="project" value="TreeGrafter"/>
</dbReference>
<dbReference type="Gene3D" id="2.60.40.10">
    <property type="entry name" value="Immunoglobulins"/>
    <property type="match status" value="6"/>
</dbReference>
<dbReference type="SMART" id="SM00136">
    <property type="entry name" value="LamNT"/>
    <property type="match status" value="1"/>
</dbReference>
<feature type="domain" description="Fibronectin type-III" evidence="15">
    <location>
        <begin position="1946"/>
        <end position="2035"/>
    </location>
</feature>
<feature type="domain" description="Laminin EGF-like" evidence="14">
    <location>
        <begin position="632"/>
        <end position="691"/>
    </location>
</feature>
<feature type="domain" description="Laminin EGF-like" evidence="14">
    <location>
        <begin position="799"/>
        <end position="852"/>
    </location>
</feature>
<dbReference type="InterPro" id="IPR001791">
    <property type="entry name" value="Laminin_G"/>
</dbReference>
<feature type="domain" description="Laminin EGF-like" evidence="14">
    <location>
        <begin position="963"/>
        <end position="1010"/>
    </location>
</feature>
<keyword evidence="7" id="KW-0325">Glycoprotein</keyword>
<evidence type="ECO:0000256" key="2">
    <source>
        <dbReference type="ARBA" id="ARBA00004613"/>
    </source>
</evidence>
<feature type="domain" description="Fibronectin type-III" evidence="15">
    <location>
        <begin position="1062"/>
        <end position="1150"/>
    </location>
</feature>
<feature type="disulfide bond" evidence="11">
    <location>
        <begin position="823"/>
        <end position="832"/>
    </location>
</feature>
<dbReference type="PROSITE" id="PS50853">
    <property type="entry name" value="FN3"/>
    <property type="match status" value="6"/>
</dbReference>
<evidence type="ECO:0000256" key="8">
    <source>
        <dbReference type="ARBA" id="ARBA00023273"/>
    </source>
</evidence>
<dbReference type="Pfam" id="PF13385">
    <property type="entry name" value="Laminin_G_3"/>
    <property type="match status" value="1"/>
</dbReference>
<feature type="domain" description="Laminin EGF-like" evidence="14">
    <location>
        <begin position="748"/>
        <end position="798"/>
    </location>
</feature>
<reference evidence="17 18" key="1">
    <citation type="submission" date="2022-05" db="EMBL/GenBank/DDBJ databases">
        <authorList>
            <consortium name="Genoscope - CEA"/>
            <person name="William W."/>
        </authorList>
    </citation>
    <scope>NUCLEOTIDE SEQUENCE [LARGE SCALE GENOMIC DNA]</scope>
</reference>
<organism evidence="17 18">
    <name type="scientific">Pocillopora meandrina</name>
    <dbReference type="NCBI Taxonomy" id="46732"/>
    <lineage>
        <taxon>Eukaryota</taxon>
        <taxon>Metazoa</taxon>
        <taxon>Cnidaria</taxon>
        <taxon>Anthozoa</taxon>
        <taxon>Hexacorallia</taxon>
        <taxon>Scleractinia</taxon>
        <taxon>Astrocoeniina</taxon>
        <taxon>Pocilloporidae</taxon>
        <taxon>Pocillopora</taxon>
    </lineage>
</organism>
<dbReference type="PROSITE" id="PS50027">
    <property type="entry name" value="EGF_LAM_2"/>
    <property type="match status" value="7"/>
</dbReference>
<feature type="disulfide bond" evidence="11">
    <location>
        <begin position="1011"/>
        <end position="1023"/>
    </location>
</feature>
<dbReference type="EMBL" id="CALNXJ010000023">
    <property type="protein sequence ID" value="CAH3128840.1"/>
    <property type="molecule type" value="Genomic_DNA"/>
</dbReference>
<feature type="domain" description="Laminin EGF-like" evidence="14">
    <location>
        <begin position="692"/>
        <end position="747"/>
    </location>
</feature>
<dbReference type="Gene3D" id="2.60.120.260">
    <property type="entry name" value="Galactose-binding domain-like"/>
    <property type="match status" value="1"/>
</dbReference>
<dbReference type="InterPro" id="IPR002049">
    <property type="entry name" value="LE_dom"/>
</dbReference>
<dbReference type="SUPFAM" id="SSF49265">
    <property type="entry name" value="Fibronectin type III"/>
    <property type="match status" value="4"/>
</dbReference>
<dbReference type="PROSITE" id="PS01248">
    <property type="entry name" value="EGF_LAM_1"/>
    <property type="match status" value="1"/>
</dbReference>
<dbReference type="Pfam" id="PF00053">
    <property type="entry name" value="EGF_laminin"/>
    <property type="match status" value="9"/>
</dbReference>
<evidence type="ECO:0000256" key="7">
    <source>
        <dbReference type="ARBA" id="ARBA00023180"/>
    </source>
</evidence>
<dbReference type="InterPro" id="IPR013320">
    <property type="entry name" value="ConA-like_dom_sf"/>
</dbReference>
<dbReference type="PANTHER" id="PTHR10574">
    <property type="entry name" value="NETRIN/LAMININ-RELATED"/>
    <property type="match status" value="1"/>
</dbReference>
<feature type="disulfide bond" evidence="11">
    <location>
        <begin position="715"/>
        <end position="724"/>
    </location>
</feature>
<dbReference type="PRINTS" id="PR00011">
    <property type="entry name" value="EGFLAMININ"/>
</dbReference>
<evidence type="ECO:0000259" key="15">
    <source>
        <dbReference type="PROSITE" id="PS50853"/>
    </source>
</evidence>
<dbReference type="SMART" id="SM00180">
    <property type="entry name" value="EGF_Lam"/>
    <property type="match status" value="10"/>
</dbReference>
<dbReference type="Gene3D" id="2.60.120.200">
    <property type="match status" value="3"/>
</dbReference>
<dbReference type="GO" id="GO:0005576">
    <property type="term" value="C:extracellular region"/>
    <property type="evidence" value="ECO:0007669"/>
    <property type="project" value="UniProtKB-SubCell"/>
</dbReference>
<dbReference type="CDD" id="cd00063">
    <property type="entry name" value="FN3"/>
    <property type="match status" value="6"/>
</dbReference>
<dbReference type="InterPro" id="IPR003961">
    <property type="entry name" value="FN3_dom"/>
</dbReference>
<dbReference type="InterPro" id="IPR013783">
    <property type="entry name" value="Ig-like_fold"/>
</dbReference>
<dbReference type="CDD" id="cd00110">
    <property type="entry name" value="LamG"/>
    <property type="match status" value="2"/>
</dbReference>
<keyword evidence="18" id="KW-1185">Reference proteome</keyword>
<dbReference type="GO" id="GO:0009888">
    <property type="term" value="P:tissue development"/>
    <property type="evidence" value="ECO:0007669"/>
    <property type="project" value="TreeGrafter"/>
</dbReference>
<feature type="disulfide bond" evidence="11">
    <location>
        <begin position="772"/>
        <end position="781"/>
    </location>
</feature>
<comment type="caution">
    <text evidence="17">The sequence shown here is derived from an EMBL/GenBank/DDBJ whole genome shotgun (WGS) entry which is preliminary data.</text>
</comment>
<dbReference type="SUPFAM" id="SSF57196">
    <property type="entry name" value="EGF/Laminin"/>
    <property type="match status" value="7"/>
</dbReference>
<dbReference type="Pfam" id="PF00055">
    <property type="entry name" value="Laminin_N"/>
    <property type="match status" value="1"/>
</dbReference>
<feature type="disulfide bond" evidence="11">
    <location>
        <begin position="876"/>
        <end position="885"/>
    </location>
</feature>
<keyword evidence="8" id="KW-0966">Cell projection</keyword>
<dbReference type="FunFam" id="2.10.25.10:FF:000090">
    <property type="entry name" value="laminin subunit alpha"/>
    <property type="match status" value="2"/>
</dbReference>